<evidence type="ECO:0000313" key="2">
    <source>
        <dbReference type="Proteomes" id="UP000249467"/>
    </source>
</evidence>
<proteinExistence type="predicted"/>
<name>A0A2W4YB64_9CYAN</name>
<comment type="caution">
    <text evidence="1">The sequence shown here is derived from an EMBL/GenBank/DDBJ whole genome shotgun (WGS) entry which is preliminary data.</text>
</comment>
<organism evidence="1 2">
    <name type="scientific">Pseudanabaena frigida</name>
    <dbReference type="NCBI Taxonomy" id="945775"/>
    <lineage>
        <taxon>Bacteria</taxon>
        <taxon>Bacillati</taxon>
        <taxon>Cyanobacteriota</taxon>
        <taxon>Cyanophyceae</taxon>
        <taxon>Pseudanabaenales</taxon>
        <taxon>Pseudanabaenaceae</taxon>
        <taxon>Pseudanabaena</taxon>
    </lineage>
</organism>
<accession>A0A2W4YB64</accession>
<dbReference type="AlphaFoldDB" id="A0A2W4YB64"/>
<protein>
    <submittedName>
        <fullName evidence="1">Uncharacterized protein</fullName>
    </submittedName>
</protein>
<gene>
    <name evidence="1" type="ORF">DCF19_02405</name>
</gene>
<reference evidence="1 2" key="1">
    <citation type="submission" date="2018-04" db="EMBL/GenBank/DDBJ databases">
        <authorList>
            <person name="Go L.Y."/>
            <person name="Mitchell J.A."/>
        </authorList>
    </citation>
    <scope>NUCLEOTIDE SEQUENCE [LARGE SCALE GENOMIC DNA]</scope>
    <source>
        <strain evidence="1">ULC066bin1</strain>
    </source>
</reference>
<dbReference type="EMBL" id="QBML01000002">
    <property type="protein sequence ID" value="PZO44641.1"/>
    <property type="molecule type" value="Genomic_DNA"/>
</dbReference>
<evidence type="ECO:0000313" key="1">
    <source>
        <dbReference type="EMBL" id="PZO44641.1"/>
    </source>
</evidence>
<dbReference type="Proteomes" id="UP000249467">
    <property type="component" value="Unassembled WGS sequence"/>
</dbReference>
<reference evidence="1 2" key="2">
    <citation type="submission" date="2018-06" db="EMBL/GenBank/DDBJ databases">
        <title>Metagenomic assembly of (sub)arctic Cyanobacteria and their associated microbiome from non-axenic cultures.</title>
        <authorList>
            <person name="Baurain D."/>
        </authorList>
    </citation>
    <scope>NUCLEOTIDE SEQUENCE [LARGE SCALE GENOMIC DNA]</scope>
    <source>
        <strain evidence="1">ULC066bin1</strain>
    </source>
</reference>
<sequence>MFPRVIFAESKSLQSSQEEDTPEEVLRAEIYTDARSPIDGKQLSAAEYAELMEKLRSLDNIPPEDLVSPKIREVIDLLKLRKFLRQFIPFIP</sequence>